<protein>
    <submittedName>
        <fullName evidence="1">Uncharacterized protein</fullName>
    </submittedName>
</protein>
<gene>
    <name evidence="1" type="ORF">E2C01_065884</name>
</gene>
<name>A0A5B7HFR6_PORTR</name>
<accession>A0A5B7HFR6</accession>
<keyword evidence="2" id="KW-1185">Reference proteome</keyword>
<comment type="caution">
    <text evidence="1">The sequence shown here is derived from an EMBL/GenBank/DDBJ whole genome shotgun (WGS) entry which is preliminary data.</text>
</comment>
<organism evidence="1 2">
    <name type="scientific">Portunus trituberculatus</name>
    <name type="common">Swimming crab</name>
    <name type="synonym">Neptunus trituberculatus</name>
    <dbReference type="NCBI Taxonomy" id="210409"/>
    <lineage>
        <taxon>Eukaryota</taxon>
        <taxon>Metazoa</taxon>
        <taxon>Ecdysozoa</taxon>
        <taxon>Arthropoda</taxon>
        <taxon>Crustacea</taxon>
        <taxon>Multicrustacea</taxon>
        <taxon>Malacostraca</taxon>
        <taxon>Eumalacostraca</taxon>
        <taxon>Eucarida</taxon>
        <taxon>Decapoda</taxon>
        <taxon>Pleocyemata</taxon>
        <taxon>Brachyura</taxon>
        <taxon>Eubrachyura</taxon>
        <taxon>Portunoidea</taxon>
        <taxon>Portunidae</taxon>
        <taxon>Portuninae</taxon>
        <taxon>Portunus</taxon>
    </lineage>
</organism>
<reference evidence="1 2" key="1">
    <citation type="submission" date="2019-05" db="EMBL/GenBank/DDBJ databases">
        <title>Another draft genome of Portunus trituberculatus and its Hox gene families provides insights of decapod evolution.</title>
        <authorList>
            <person name="Jeong J.-H."/>
            <person name="Song I."/>
            <person name="Kim S."/>
            <person name="Choi T."/>
            <person name="Kim D."/>
            <person name="Ryu S."/>
            <person name="Kim W."/>
        </authorList>
    </citation>
    <scope>NUCLEOTIDE SEQUENCE [LARGE SCALE GENOMIC DNA]</scope>
    <source>
        <tissue evidence="1">Muscle</tissue>
    </source>
</reference>
<dbReference type="AlphaFoldDB" id="A0A5B7HFR6"/>
<proteinExistence type="predicted"/>
<dbReference type="EMBL" id="VSRR010033174">
    <property type="protein sequence ID" value="MPC71601.1"/>
    <property type="molecule type" value="Genomic_DNA"/>
</dbReference>
<evidence type="ECO:0000313" key="2">
    <source>
        <dbReference type="Proteomes" id="UP000324222"/>
    </source>
</evidence>
<dbReference type="Proteomes" id="UP000324222">
    <property type="component" value="Unassembled WGS sequence"/>
</dbReference>
<evidence type="ECO:0000313" key="1">
    <source>
        <dbReference type="EMBL" id="MPC71601.1"/>
    </source>
</evidence>
<sequence length="66" mass="7129">MDVSCECAIRLSRWFAKRGWTCITTPNLPVIWSTTTAASIHTVTHHASGPSSLAAQAHTPAPQPCR</sequence>